<dbReference type="Proteomes" id="UP000655443">
    <property type="component" value="Unassembled WGS sequence"/>
</dbReference>
<sequence length="261" mass="28733">MDSPDFTEREQQLAAVYDKMHAARETATIVSDLYAQAMGDVYPHEINAAGAVDWPLIATIVGALRLEPGHQLVDLGCGTGGIGLWLARALATHVTGVDISATAVRIATGRAREFVPAERARFTVGSLRATGLPDRHANGLVCVDALGCELDRAAALREIYRILRPGARAVVTSGRRRTNPVLPPWPEQAAYAGLICEAEEERPHEPLLWQRLYWLWIEHETDLRKQLGDEPTDSMLIEARTRGATLDDRCSLAVTLRRPEE</sequence>
<reference evidence="2" key="1">
    <citation type="journal article" date="2014" name="Int. J. Syst. Evol. Microbiol.">
        <title>Complete genome sequence of Corynebacterium casei LMG S-19264T (=DSM 44701T), isolated from a smear-ripened cheese.</title>
        <authorList>
            <consortium name="US DOE Joint Genome Institute (JGI-PGF)"/>
            <person name="Walter F."/>
            <person name="Albersmeier A."/>
            <person name="Kalinowski J."/>
            <person name="Ruckert C."/>
        </authorList>
    </citation>
    <scope>NUCLEOTIDE SEQUENCE</scope>
    <source>
        <strain evidence="2">JCM 4714</strain>
    </source>
</reference>
<keyword evidence="3" id="KW-1185">Reference proteome</keyword>
<dbReference type="InterPro" id="IPR041698">
    <property type="entry name" value="Methyltransf_25"/>
</dbReference>
<dbReference type="CDD" id="cd02440">
    <property type="entry name" value="AdoMet_MTases"/>
    <property type="match status" value="1"/>
</dbReference>
<comment type="caution">
    <text evidence="2">The sequence shown here is derived from an EMBL/GenBank/DDBJ whole genome shotgun (WGS) entry which is preliminary data.</text>
</comment>
<gene>
    <name evidence="2" type="ORF">GCM10010339_87350</name>
</gene>
<dbReference type="InterPro" id="IPR050508">
    <property type="entry name" value="Methyltransf_Superfamily"/>
</dbReference>
<accession>A0A918YSC7</accession>
<dbReference type="Gene3D" id="3.40.50.150">
    <property type="entry name" value="Vaccinia Virus protein VP39"/>
    <property type="match status" value="1"/>
</dbReference>
<reference evidence="2" key="2">
    <citation type="submission" date="2020-09" db="EMBL/GenBank/DDBJ databases">
        <authorList>
            <person name="Sun Q."/>
            <person name="Ohkuma M."/>
        </authorList>
    </citation>
    <scope>NUCLEOTIDE SEQUENCE</scope>
    <source>
        <strain evidence="2">JCM 4714</strain>
    </source>
</reference>
<organism evidence="2 3">
    <name type="scientific">Streptomyces alanosinicus</name>
    <dbReference type="NCBI Taxonomy" id="68171"/>
    <lineage>
        <taxon>Bacteria</taxon>
        <taxon>Bacillati</taxon>
        <taxon>Actinomycetota</taxon>
        <taxon>Actinomycetes</taxon>
        <taxon>Kitasatosporales</taxon>
        <taxon>Streptomycetaceae</taxon>
        <taxon>Streptomyces</taxon>
    </lineage>
</organism>
<evidence type="ECO:0000259" key="1">
    <source>
        <dbReference type="Pfam" id="PF13649"/>
    </source>
</evidence>
<dbReference type="RefSeq" id="WP_229882445.1">
    <property type="nucleotide sequence ID" value="NZ_BMVG01000054.1"/>
</dbReference>
<dbReference type="SUPFAM" id="SSF53335">
    <property type="entry name" value="S-adenosyl-L-methionine-dependent methyltransferases"/>
    <property type="match status" value="1"/>
</dbReference>
<protein>
    <recommendedName>
        <fullName evidence="1">Methyltransferase domain-containing protein</fullName>
    </recommendedName>
</protein>
<name>A0A918YSC7_9ACTN</name>
<dbReference type="GO" id="GO:0008168">
    <property type="term" value="F:methyltransferase activity"/>
    <property type="evidence" value="ECO:0007669"/>
    <property type="project" value="TreeGrafter"/>
</dbReference>
<evidence type="ECO:0000313" key="2">
    <source>
        <dbReference type="EMBL" id="GHE14800.1"/>
    </source>
</evidence>
<dbReference type="AlphaFoldDB" id="A0A918YSC7"/>
<dbReference type="InterPro" id="IPR029063">
    <property type="entry name" value="SAM-dependent_MTases_sf"/>
</dbReference>
<proteinExistence type="predicted"/>
<feature type="domain" description="Methyltransferase" evidence="1">
    <location>
        <begin position="73"/>
        <end position="166"/>
    </location>
</feature>
<dbReference type="Pfam" id="PF13649">
    <property type="entry name" value="Methyltransf_25"/>
    <property type="match status" value="1"/>
</dbReference>
<dbReference type="PANTHER" id="PTHR42912">
    <property type="entry name" value="METHYLTRANSFERASE"/>
    <property type="match status" value="1"/>
</dbReference>
<dbReference type="EMBL" id="BMVG01000054">
    <property type="protein sequence ID" value="GHE14800.1"/>
    <property type="molecule type" value="Genomic_DNA"/>
</dbReference>
<evidence type="ECO:0000313" key="3">
    <source>
        <dbReference type="Proteomes" id="UP000655443"/>
    </source>
</evidence>